<organism evidence="5 6">
    <name type="scientific">Profundibacter amoris</name>
    <dbReference type="NCBI Taxonomy" id="2171755"/>
    <lineage>
        <taxon>Bacteria</taxon>
        <taxon>Pseudomonadati</taxon>
        <taxon>Pseudomonadota</taxon>
        <taxon>Alphaproteobacteria</taxon>
        <taxon>Rhodobacterales</taxon>
        <taxon>Paracoccaceae</taxon>
        <taxon>Profundibacter</taxon>
    </lineage>
</organism>
<proteinExistence type="predicted"/>
<keyword evidence="6" id="KW-1185">Reference proteome</keyword>
<dbReference type="SUPFAM" id="SSF52540">
    <property type="entry name" value="P-loop containing nucleoside triphosphate hydrolases"/>
    <property type="match status" value="1"/>
</dbReference>
<dbReference type="InterPro" id="IPR050093">
    <property type="entry name" value="ABC_SmlMolc_Importer"/>
</dbReference>
<dbReference type="GO" id="GO:0005524">
    <property type="term" value="F:ATP binding"/>
    <property type="evidence" value="ECO:0007669"/>
    <property type="project" value="UniProtKB-KW"/>
</dbReference>
<evidence type="ECO:0000313" key="5">
    <source>
        <dbReference type="EMBL" id="AXX99865.1"/>
    </source>
</evidence>
<dbReference type="Proteomes" id="UP000261704">
    <property type="component" value="Chromosome"/>
</dbReference>
<protein>
    <submittedName>
        <fullName evidence="5">ATP-binding cassette domain-containing protein</fullName>
    </submittedName>
</protein>
<keyword evidence="3 5" id="KW-0067">ATP-binding</keyword>
<name>A0A347ULY7_9RHOB</name>
<dbReference type="InterPro" id="IPR017871">
    <property type="entry name" value="ABC_transporter-like_CS"/>
</dbReference>
<dbReference type="PROSITE" id="PS00211">
    <property type="entry name" value="ABC_TRANSPORTER_1"/>
    <property type="match status" value="1"/>
</dbReference>
<gene>
    <name evidence="5" type="ORF">BAR1_15585</name>
</gene>
<dbReference type="PROSITE" id="PS50893">
    <property type="entry name" value="ABC_TRANSPORTER_2"/>
    <property type="match status" value="1"/>
</dbReference>
<dbReference type="OrthoDB" id="9802264at2"/>
<sequence>MLPLTLDGAIARVRGKTLVGPVDLQIGATGLTIVMGPNGSGKTTLLRLMHGLQRVSAGRVDWAVPDGVARGRQAYVFQSPIMMRRKVVDNIAYPLALHGVPRRQARSTAAEWAARFGLGDALERPAPYLSGGEKQKLALARALIRQPEILFLDEPCANLDGRAIREIETILQQARADGTRIVMATHDMGQARRLATDVVFMYGGKVHETAPAPAFFKQPATAEARAFINGDIVE</sequence>
<dbReference type="Gene3D" id="3.40.50.300">
    <property type="entry name" value="P-loop containing nucleotide triphosphate hydrolases"/>
    <property type="match status" value="1"/>
</dbReference>
<dbReference type="PANTHER" id="PTHR42781:SF4">
    <property type="entry name" value="SPERMIDINE_PUTRESCINE IMPORT ATP-BINDING PROTEIN POTA"/>
    <property type="match status" value="1"/>
</dbReference>
<accession>A0A347ULY7</accession>
<evidence type="ECO:0000256" key="2">
    <source>
        <dbReference type="ARBA" id="ARBA00022741"/>
    </source>
</evidence>
<dbReference type="EMBL" id="CP032125">
    <property type="protein sequence ID" value="AXX99865.1"/>
    <property type="molecule type" value="Genomic_DNA"/>
</dbReference>
<keyword evidence="2" id="KW-0547">Nucleotide-binding</keyword>
<dbReference type="InterPro" id="IPR003439">
    <property type="entry name" value="ABC_transporter-like_ATP-bd"/>
</dbReference>
<evidence type="ECO:0000313" key="6">
    <source>
        <dbReference type="Proteomes" id="UP000261704"/>
    </source>
</evidence>
<dbReference type="SMART" id="SM00382">
    <property type="entry name" value="AAA"/>
    <property type="match status" value="1"/>
</dbReference>
<dbReference type="PANTHER" id="PTHR42781">
    <property type="entry name" value="SPERMIDINE/PUTRESCINE IMPORT ATP-BINDING PROTEIN POTA"/>
    <property type="match status" value="1"/>
</dbReference>
<feature type="domain" description="ABC transporter" evidence="4">
    <location>
        <begin position="4"/>
        <end position="228"/>
    </location>
</feature>
<dbReference type="InterPro" id="IPR027417">
    <property type="entry name" value="P-loop_NTPase"/>
</dbReference>
<evidence type="ECO:0000256" key="1">
    <source>
        <dbReference type="ARBA" id="ARBA00022448"/>
    </source>
</evidence>
<evidence type="ECO:0000259" key="4">
    <source>
        <dbReference type="PROSITE" id="PS50893"/>
    </source>
</evidence>
<dbReference type="Pfam" id="PF00005">
    <property type="entry name" value="ABC_tran"/>
    <property type="match status" value="1"/>
</dbReference>
<keyword evidence="1" id="KW-0813">Transport</keyword>
<dbReference type="GO" id="GO:0016887">
    <property type="term" value="F:ATP hydrolysis activity"/>
    <property type="evidence" value="ECO:0007669"/>
    <property type="project" value="InterPro"/>
</dbReference>
<evidence type="ECO:0000256" key="3">
    <source>
        <dbReference type="ARBA" id="ARBA00022840"/>
    </source>
</evidence>
<dbReference type="AlphaFoldDB" id="A0A347ULY7"/>
<dbReference type="KEGG" id="pamo:BAR1_15585"/>
<dbReference type="InterPro" id="IPR003593">
    <property type="entry name" value="AAA+_ATPase"/>
</dbReference>
<reference evidence="5 6" key="1">
    <citation type="submission" date="2018-09" db="EMBL/GenBank/DDBJ databases">
        <title>Profundibacter amoris BAR1 gen. nov., sp. nov., a new member of the Roseobacter clade isolated at Lokis Castle Vent Field on the Arctic Mid-Oceanic Ridge.</title>
        <authorList>
            <person name="Le Moine Bauer S."/>
            <person name="Sjoeberg A.G."/>
            <person name="L'Haridon S."/>
            <person name="Stokke R."/>
            <person name="Roalkvam I."/>
            <person name="Steen I.H."/>
            <person name="Dahle H."/>
        </authorList>
    </citation>
    <scope>NUCLEOTIDE SEQUENCE [LARGE SCALE GENOMIC DNA]</scope>
    <source>
        <strain evidence="5 6">BAR1</strain>
    </source>
</reference>